<sequence>MTLTFGGLSQAQTNAASNKTIEVNSPPSDAVSSLNFSPEAITTNTYLSATSWDCRTRVWEITGDGNTVPKAEQTQEAPVLSSCWSKDGSKIFTVGVDKKVMMWDLGSNQMSQIGSHDAPIKTAHFIQCPQYTCLMTGGWDKKLKFWDCRTPNPILVNDMPERVYCADVFYPLAVVVTASREVVIYNLENHPKEFNKSESPLKYQSRCVSIFLDKNKQPTGYALGSIEGRSAIQYLNPSNPKDNFTFKCHRSNATMGGYQEVFPVNDIVFHPIHGTLATVGSDGRYAFWDKDARTKLTYLETAQLPLTSCAIDAKGQIFAYAACYDWSQGHEFNDPSKPPKVFLRTCMDEMRPNNKR</sequence>
<comment type="caution">
    <text evidence="4">The sequence shown here is derived from an EMBL/GenBank/DDBJ whole genome shotgun (WGS) entry which is preliminary data.</text>
</comment>
<evidence type="ECO:0000256" key="3">
    <source>
        <dbReference type="PROSITE-ProRule" id="PRU00221"/>
    </source>
</evidence>
<organism evidence="4 5">
    <name type="scientific">Cichlidogyrus casuarinus</name>
    <dbReference type="NCBI Taxonomy" id="1844966"/>
    <lineage>
        <taxon>Eukaryota</taxon>
        <taxon>Metazoa</taxon>
        <taxon>Spiralia</taxon>
        <taxon>Lophotrochozoa</taxon>
        <taxon>Platyhelminthes</taxon>
        <taxon>Monogenea</taxon>
        <taxon>Monopisthocotylea</taxon>
        <taxon>Dactylogyridea</taxon>
        <taxon>Ancyrocephalidae</taxon>
        <taxon>Cichlidogyrus</taxon>
    </lineage>
</organism>
<evidence type="ECO:0000256" key="2">
    <source>
        <dbReference type="ARBA" id="ARBA00022737"/>
    </source>
</evidence>
<reference evidence="4 5" key="1">
    <citation type="submission" date="2024-11" db="EMBL/GenBank/DDBJ databases">
        <title>Adaptive evolution of stress response genes in parasites aligns with host niche diversity.</title>
        <authorList>
            <person name="Hahn C."/>
            <person name="Resl P."/>
        </authorList>
    </citation>
    <scope>NUCLEOTIDE SEQUENCE [LARGE SCALE GENOMIC DNA]</scope>
    <source>
        <strain evidence="4">EGGRZ-B1_66</strain>
        <tissue evidence="4">Body</tissue>
    </source>
</reference>
<dbReference type="Pfam" id="PF00400">
    <property type="entry name" value="WD40"/>
    <property type="match status" value="2"/>
</dbReference>
<dbReference type="InterPro" id="IPR015943">
    <property type="entry name" value="WD40/YVTN_repeat-like_dom_sf"/>
</dbReference>
<gene>
    <name evidence="4" type="ORF">Ciccas_011584</name>
</gene>
<keyword evidence="2" id="KW-0677">Repeat</keyword>
<evidence type="ECO:0000313" key="5">
    <source>
        <dbReference type="Proteomes" id="UP001626550"/>
    </source>
</evidence>
<dbReference type="InterPro" id="IPR001680">
    <property type="entry name" value="WD40_rpt"/>
</dbReference>
<keyword evidence="5" id="KW-1185">Reference proteome</keyword>
<dbReference type="SUPFAM" id="SSF50978">
    <property type="entry name" value="WD40 repeat-like"/>
    <property type="match status" value="1"/>
</dbReference>
<dbReference type="EMBL" id="JBJKFK010003485">
    <property type="protein sequence ID" value="KAL3309858.1"/>
    <property type="molecule type" value="Genomic_DNA"/>
</dbReference>
<dbReference type="Gene3D" id="2.130.10.10">
    <property type="entry name" value="YVTN repeat-like/Quinoprotein amine dehydrogenase"/>
    <property type="match status" value="1"/>
</dbReference>
<feature type="repeat" description="WD" evidence="3">
    <location>
        <begin position="72"/>
        <end position="113"/>
    </location>
</feature>
<proteinExistence type="predicted"/>
<evidence type="ECO:0000313" key="4">
    <source>
        <dbReference type="EMBL" id="KAL3309858.1"/>
    </source>
</evidence>
<evidence type="ECO:0008006" key="6">
    <source>
        <dbReference type="Google" id="ProtNLM"/>
    </source>
</evidence>
<dbReference type="AlphaFoldDB" id="A0ABD2PS45"/>
<name>A0ABD2PS45_9PLAT</name>
<dbReference type="PROSITE" id="PS50082">
    <property type="entry name" value="WD_REPEATS_2"/>
    <property type="match status" value="1"/>
</dbReference>
<dbReference type="Proteomes" id="UP001626550">
    <property type="component" value="Unassembled WGS sequence"/>
</dbReference>
<dbReference type="SMART" id="SM00320">
    <property type="entry name" value="WD40"/>
    <property type="match status" value="4"/>
</dbReference>
<keyword evidence="1 3" id="KW-0853">WD repeat</keyword>
<dbReference type="InterPro" id="IPR019775">
    <property type="entry name" value="WD40_repeat_CS"/>
</dbReference>
<evidence type="ECO:0000256" key="1">
    <source>
        <dbReference type="ARBA" id="ARBA00022574"/>
    </source>
</evidence>
<dbReference type="InterPro" id="IPR036322">
    <property type="entry name" value="WD40_repeat_dom_sf"/>
</dbReference>
<accession>A0ABD2PS45</accession>
<dbReference type="PROSITE" id="PS00678">
    <property type="entry name" value="WD_REPEATS_1"/>
    <property type="match status" value="1"/>
</dbReference>
<dbReference type="PANTHER" id="PTHR10971">
    <property type="entry name" value="MRNA EXPORT FACTOR AND BUB3"/>
    <property type="match status" value="1"/>
</dbReference>
<protein>
    <recommendedName>
        <fullName evidence="6">mRNA export factor</fullName>
    </recommendedName>
</protein>